<dbReference type="Proteomes" id="UP000316770">
    <property type="component" value="Chromosome"/>
</dbReference>
<protein>
    <submittedName>
        <fullName evidence="2">Uncharacterized protein</fullName>
    </submittedName>
</protein>
<organism evidence="2 3">
    <name type="scientific">Rosistilla oblonga</name>
    <dbReference type="NCBI Taxonomy" id="2527990"/>
    <lineage>
        <taxon>Bacteria</taxon>
        <taxon>Pseudomonadati</taxon>
        <taxon>Planctomycetota</taxon>
        <taxon>Planctomycetia</taxon>
        <taxon>Pirellulales</taxon>
        <taxon>Pirellulaceae</taxon>
        <taxon>Rosistilla</taxon>
    </lineage>
</organism>
<gene>
    <name evidence="2" type="ORF">Mal33_17810</name>
</gene>
<name>A0A518IRU2_9BACT</name>
<dbReference type="EMBL" id="CP036318">
    <property type="protein sequence ID" value="QDV55802.1"/>
    <property type="molecule type" value="Genomic_DNA"/>
</dbReference>
<keyword evidence="3" id="KW-1185">Reference proteome</keyword>
<evidence type="ECO:0000313" key="2">
    <source>
        <dbReference type="EMBL" id="QDV55802.1"/>
    </source>
</evidence>
<dbReference type="SUPFAM" id="SSF51395">
    <property type="entry name" value="FMN-linked oxidoreductases"/>
    <property type="match status" value="1"/>
</dbReference>
<evidence type="ECO:0000313" key="3">
    <source>
        <dbReference type="Proteomes" id="UP000316770"/>
    </source>
</evidence>
<dbReference type="AlphaFoldDB" id="A0A518IRU2"/>
<dbReference type="RefSeq" id="WP_145283711.1">
    <property type="nucleotide sequence ID" value="NZ_CP036318.1"/>
</dbReference>
<accession>A0A518IRU2</accession>
<feature type="region of interest" description="Disordered" evidence="1">
    <location>
        <begin position="1"/>
        <end position="35"/>
    </location>
</feature>
<reference evidence="2 3" key="1">
    <citation type="submission" date="2019-02" db="EMBL/GenBank/DDBJ databases">
        <title>Deep-cultivation of Planctomycetes and their phenomic and genomic characterization uncovers novel biology.</title>
        <authorList>
            <person name="Wiegand S."/>
            <person name="Jogler M."/>
            <person name="Boedeker C."/>
            <person name="Pinto D."/>
            <person name="Vollmers J."/>
            <person name="Rivas-Marin E."/>
            <person name="Kohn T."/>
            <person name="Peeters S.H."/>
            <person name="Heuer A."/>
            <person name="Rast P."/>
            <person name="Oberbeckmann S."/>
            <person name="Bunk B."/>
            <person name="Jeske O."/>
            <person name="Meyerdierks A."/>
            <person name="Storesund J.E."/>
            <person name="Kallscheuer N."/>
            <person name="Luecker S."/>
            <person name="Lage O.M."/>
            <person name="Pohl T."/>
            <person name="Merkel B.J."/>
            <person name="Hornburger P."/>
            <person name="Mueller R.-W."/>
            <person name="Bruemmer F."/>
            <person name="Labrenz M."/>
            <person name="Spormann A.M."/>
            <person name="Op den Camp H."/>
            <person name="Overmann J."/>
            <person name="Amann R."/>
            <person name="Jetten M.S.M."/>
            <person name="Mascher T."/>
            <person name="Medema M.H."/>
            <person name="Devos D.P."/>
            <person name="Kaster A.-K."/>
            <person name="Ovreas L."/>
            <person name="Rohde M."/>
            <person name="Galperin M.Y."/>
            <person name="Jogler C."/>
        </authorList>
    </citation>
    <scope>NUCLEOTIDE SEQUENCE [LARGE SCALE GENOMIC DNA]</scope>
    <source>
        <strain evidence="2 3">Mal33</strain>
    </source>
</reference>
<feature type="compositionally biased region" description="Basic and acidic residues" evidence="1">
    <location>
        <begin position="25"/>
        <end position="35"/>
    </location>
</feature>
<proteinExistence type="predicted"/>
<sequence>MHLDTNRSLLGDLHLAPPPTGPRSTSDREVPASEVRRAHGPAIPLRCPLFAYDLPWALLPPTTCALLARELTESAVVTSLLDLDVDEDRPADLVMCPYRPERYGVTIDDLSRAAFVDLRLNSEVGDGSVYTMDQLRRWDHRADSLPDSTVITGSRWPADVASPDKLGRKVEQLRTLAPQAAIFVAISPFHLQQDLPNLLAARPDGIVLRFDLDPTSPSVGNLIAAQTAACRRMIDASEAAGIALWVSAPTTSPLDLVKLLALGASAVSIDYLVLHNWPAADPAPASGDPHASYAHASALGHPSAGAATATRMISPIIDTLLNEALTYVHGLGVAHYSQLRPHMLACIDPTLAKRTGAMLVE</sequence>
<evidence type="ECO:0000256" key="1">
    <source>
        <dbReference type="SAM" id="MobiDB-lite"/>
    </source>
</evidence>